<organism evidence="1 2">
    <name type="scientific">Mucilaginibacter pankratovii</name>
    <dbReference type="NCBI Taxonomy" id="2772110"/>
    <lineage>
        <taxon>Bacteria</taxon>
        <taxon>Pseudomonadati</taxon>
        <taxon>Bacteroidota</taxon>
        <taxon>Sphingobacteriia</taxon>
        <taxon>Sphingobacteriales</taxon>
        <taxon>Sphingobacteriaceae</taxon>
        <taxon>Mucilaginibacter</taxon>
    </lineage>
</organism>
<protein>
    <recommendedName>
        <fullName evidence="3">Secreted protein</fullName>
    </recommendedName>
</protein>
<proteinExistence type="predicted"/>
<comment type="caution">
    <text evidence="1">The sequence shown here is derived from an EMBL/GenBank/DDBJ whole genome shotgun (WGS) entry which is preliminary data.</text>
</comment>
<dbReference type="Proteomes" id="UP000606600">
    <property type="component" value="Unassembled WGS sequence"/>
</dbReference>
<dbReference type="EMBL" id="JACWMY010000005">
    <property type="protein sequence ID" value="MBD1364534.1"/>
    <property type="molecule type" value="Genomic_DNA"/>
</dbReference>
<accession>A0ABR7WT11</accession>
<keyword evidence="2" id="KW-1185">Reference proteome</keyword>
<reference evidence="1 2" key="1">
    <citation type="submission" date="2020-09" db="EMBL/GenBank/DDBJ databases">
        <title>Novel species of Mucilaginibacter isolated from a glacier on the Tibetan Plateau.</title>
        <authorList>
            <person name="Liu Q."/>
            <person name="Xin Y.-H."/>
        </authorList>
    </citation>
    <scope>NUCLEOTIDE SEQUENCE [LARGE SCALE GENOMIC DNA]</scope>
    <source>
        <strain evidence="1 2">ZT4R22</strain>
    </source>
</reference>
<evidence type="ECO:0000313" key="2">
    <source>
        <dbReference type="Proteomes" id="UP000606600"/>
    </source>
</evidence>
<evidence type="ECO:0008006" key="3">
    <source>
        <dbReference type="Google" id="ProtNLM"/>
    </source>
</evidence>
<name>A0ABR7WT11_9SPHI</name>
<evidence type="ECO:0000313" key="1">
    <source>
        <dbReference type="EMBL" id="MBD1364534.1"/>
    </source>
</evidence>
<gene>
    <name evidence="1" type="ORF">IDJ77_12005</name>
</gene>
<sequence>MIFRLMPFTFLLPSKLFRALLFPHLTLWLSNTPKLASAFCPFFILIRNHRLALKLTVISTDGSQVCGKIFIDGKQSAQQNGAVGSISISSVLP</sequence>